<comment type="caution">
    <text evidence="20">The sequence shown here is derived from an EMBL/GenBank/DDBJ whole genome shotgun (WGS) entry which is preliminary data.</text>
</comment>
<dbReference type="InterPro" id="IPR000531">
    <property type="entry name" value="Beta-barrel_TonB"/>
</dbReference>
<dbReference type="InterPro" id="IPR039426">
    <property type="entry name" value="TonB-dep_rcpt-like"/>
</dbReference>
<dbReference type="PROSITE" id="PS52016">
    <property type="entry name" value="TONB_DEPENDENT_REC_3"/>
    <property type="match status" value="1"/>
</dbReference>
<dbReference type="InterPro" id="IPR012910">
    <property type="entry name" value="Plug_dom"/>
</dbReference>
<keyword evidence="11 14" id="KW-0472">Membrane</keyword>
<dbReference type="InterPro" id="IPR036942">
    <property type="entry name" value="Beta-barrel_TonB_sf"/>
</dbReference>
<evidence type="ECO:0000259" key="19">
    <source>
        <dbReference type="Pfam" id="PF07715"/>
    </source>
</evidence>
<accession>A0ABW0KIR8</accession>
<evidence type="ECO:0000256" key="11">
    <source>
        <dbReference type="ARBA" id="ARBA00023136"/>
    </source>
</evidence>
<evidence type="ECO:0000256" key="9">
    <source>
        <dbReference type="ARBA" id="ARBA00023065"/>
    </source>
</evidence>
<dbReference type="InterPro" id="IPR037066">
    <property type="entry name" value="Plug_dom_sf"/>
</dbReference>
<evidence type="ECO:0000256" key="12">
    <source>
        <dbReference type="ARBA" id="ARBA00023170"/>
    </source>
</evidence>
<feature type="compositionally biased region" description="Basic and acidic residues" evidence="16">
    <location>
        <begin position="32"/>
        <end position="41"/>
    </location>
</feature>
<dbReference type="RefSeq" id="WP_377162349.1">
    <property type="nucleotide sequence ID" value="NZ_JBHSMQ010000001.1"/>
</dbReference>
<evidence type="ECO:0000256" key="3">
    <source>
        <dbReference type="ARBA" id="ARBA00022448"/>
    </source>
</evidence>
<evidence type="ECO:0000256" key="14">
    <source>
        <dbReference type="PROSITE-ProRule" id="PRU01360"/>
    </source>
</evidence>
<feature type="domain" description="TonB-dependent receptor-like beta-barrel" evidence="18">
    <location>
        <begin position="251"/>
        <end position="666"/>
    </location>
</feature>
<evidence type="ECO:0000256" key="16">
    <source>
        <dbReference type="SAM" id="MobiDB-lite"/>
    </source>
</evidence>
<dbReference type="Proteomes" id="UP001596052">
    <property type="component" value="Unassembled WGS sequence"/>
</dbReference>
<comment type="subcellular location">
    <subcellularLocation>
        <location evidence="1 14">Cell outer membrane</location>
        <topology evidence="1 14">Multi-pass membrane protein</topology>
    </subcellularLocation>
</comment>
<sequence>MFRPQRFLTCLLLLSCAGLHAAPPENAKAKKPTSEEAKTKESTQLPPIVVEAAANRSYVVKDAPGVARSGTKAFDLPFSVQMVPSQVMQDQGDIQAQDALRNVSGFHQNKGASFNSANDGGVIRGFQTTQMYYNGFLVEGMSSINLPQLERLEVLKGPASMEFGVVQPGGLINMVTRQPSAESRTQVEQSIGSYDSYRGHVDSTGALNKDKTLLYRINGGYIDQNSFRDYVFEKRYWLAPSITWKPSSKVTITLDTSFMKKEKTLDEGVAFSAAGKPVGPISTFLGEPNLPGQTQRDAFAGLTAEWRPSENLTFRSAFMYHHWDIDMNAVRRSANTSGAGTVARLYDNSDFSENSWQWMNMGIVKFALGPTRHKLMAGYDYRDRKQTIRLVRANYTAVNILNPVYGGVLPATPDLNRQDARRIWSGLYLQDEISMFSKDQLKILVGGRMDYVHSTDYSRTGAPQTLQRIDRAYTGRAGLLYQPVHALGIYGSVSSSFIPSSTSSRNVSGGLLDPETGMQYEAGVKWRSPAERVMASATIYDLTRDNVAIADPANPGFSVNGGLLRSRGVEFDVSGQLTSSLQIIGNYTYTDTRVLRSDTLPVGARFMNVPRNSGSLWLKHTQQDGWLRGFGIGFGIFAASNKSGDNNDTFKLPGYTRFDAALFYRREMTSGPLSAVYARVNFINLFDRKYYESSFANSRVFPGQPFTVYATLGFEF</sequence>
<feature type="signal peptide" evidence="17">
    <location>
        <begin position="1"/>
        <end position="21"/>
    </location>
</feature>
<dbReference type="SUPFAM" id="SSF56935">
    <property type="entry name" value="Porins"/>
    <property type="match status" value="1"/>
</dbReference>
<name>A0ABW0KIR8_9BACT</name>
<keyword evidence="21" id="KW-1185">Reference proteome</keyword>
<protein>
    <submittedName>
        <fullName evidence="20">TonB-dependent siderophore receptor</fullName>
    </submittedName>
</protein>
<proteinExistence type="inferred from homology"/>
<evidence type="ECO:0000256" key="1">
    <source>
        <dbReference type="ARBA" id="ARBA00004571"/>
    </source>
</evidence>
<evidence type="ECO:0000256" key="6">
    <source>
        <dbReference type="ARBA" id="ARBA00022692"/>
    </source>
</evidence>
<evidence type="ECO:0000313" key="21">
    <source>
        <dbReference type="Proteomes" id="UP001596052"/>
    </source>
</evidence>
<comment type="similarity">
    <text evidence="2 14 15">Belongs to the TonB-dependent receptor family.</text>
</comment>
<feature type="chain" id="PRO_5045181279" evidence="17">
    <location>
        <begin position="22"/>
        <end position="716"/>
    </location>
</feature>
<evidence type="ECO:0000313" key="20">
    <source>
        <dbReference type="EMBL" id="MFC5453354.1"/>
    </source>
</evidence>
<evidence type="ECO:0000256" key="5">
    <source>
        <dbReference type="ARBA" id="ARBA00022496"/>
    </source>
</evidence>
<evidence type="ECO:0000256" key="10">
    <source>
        <dbReference type="ARBA" id="ARBA00023077"/>
    </source>
</evidence>
<evidence type="ECO:0000256" key="4">
    <source>
        <dbReference type="ARBA" id="ARBA00022452"/>
    </source>
</evidence>
<evidence type="ECO:0000256" key="13">
    <source>
        <dbReference type="ARBA" id="ARBA00023237"/>
    </source>
</evidence>
<dbReference type="EMBL" id="JBHSMQ010000001">
    <property type="protein sequence ID" value="MFC5453354.1"/>
    <property type="molecule type" value="Genomic_DNA"/>
</dbReference>
<keyword evidence="7 17" id="KW-0732">Signal</keyword>
<dbReference type="Pfam" id="PF07715">
    <property type="entry name" value="Plug"/>
    <property type="match status" value="1"/>
</dbReference>
<evidence type="ECO:0000256" key="17">
    <source>
        <dbReference type="SAM" id="SignalP"/>
    </source>
</evidence>
<keyword evidence="5" id="KW-0410">Iron transport</keyword>
<evidence type="ECO:0000256" key="15">
    <source>
        <dbReference type="RuleBase" id="RU003357"/>
    </source>
</evidence>
<dbReference type="Gene3D" id="2.40.170.20">
    <property type="entry name" value="TonB-dependent receptor, beta-barrel domain"/>
    <property type="match status" value="1"/>
</dbReference>
<feature type="domain" description="TonB-dependent receptor plug" evidence="19">
    <location>
        <begin position="74"/>
        <end position="170"/>
    </location>
</feature>
<evidence type="ECO:0000256" key="2">
    <source>
        <dbReference type="ARBA" id="ARBA00009810"/>
    </source>
</evidence>
<dbReference type="Pfam" id="PF00593">
    <property type="entry name" value="TonB_dep_Rec_b-barrel"/>
    <property type="match status" value="1"/>
</dbReference>
<keyword evidence="6 14" id="KW-0812">Transmembrane</keyword>
<reference evidence="21" key="1">
    <citation type="journal article" date="2019" name="Int. J. Syst. Evol. Microbiol.">
        <title>The Global Catalogue of Microorganisms (GCM) 10K type strain sequencing project: providing services to taxonomists for standard genome sequencing and annotation.</title>
        <authorList>
            <consortium name="The Broad Institute Genomics Platform"/>
            <consortium name="The Broad Institute Genome Sequencing Center for Infectious Disease"/>
            <person name="Wu L."/>
            <person name="Ma J."/>
        </authorList>
    </citation>
    <scope>NUCLEOTIDE SEQUENCE [LARGE SCALE GENOMIC DNA]</scope>
    <source>
        <strain evidence="21">CGMCC 4.1469</strain>
    </source>
</reference>
<gene>
    <name evidence="20" type="ORF">ACFQDI_00690</name>
</gene>
<dbReference type="NCBIfam" id="TIGR01783">
    <property type="entry name" value="TonB-siderophor"/>
    <property type="match status" value="1"/>
</dbReference>
<organism evidence="20 21">
    <name type="scientific">Prosthecobacter fluviatilis</name>
    <dbReference type="NCBI Taxonomy" id="445931"/>
    <lineage>
        <taxon>Bacteria</taxon>
        <taxon>Pseudomonadati</taxon>
        <taxon>Verrucomicrobiota</taxon>
        <taxon>Verrucomicrobiia</taxon>
        <taxon>Verrucomicrobiales</taxon>
        <taxon>Verrucomicrobiaceae</taxon>
        <taxon>Prosthecobacter</taxon>
    </lineage>
</organism>
<evidence type="ECO:0000256" key="8">
    <source>
        <dbReference type="ARBA" id="ARBA00023004"/>
    </source>
</evidence>
<evidence type="ECO:0000259" key="18">
    <source>
        <dbReference type="Pfam" id="PF00593"/>
    </source>
</evidence>
<evidence type="ECO:0000256" key="7">
    <source>
        <dbReference type="ARBA" id="ARBA00022729"/>
    </source>
</evidence>
<dbReference type="CDD" id="cd01347">
    <property type="entry name" value="ligand_gated_channel"/>
    <property type="match status" value="1"/>
</dbReference>
<keyword evidence="13 14" id="KW-0998">Cell outer membrane</keyword>
<keyword evidence="4 14" id="KW-1134">Transmembrane beta strand</keyword>
<keyword evidence="9" id="KW-0406">Ion transport</keyword>
<dbReference type="InterPro" id="IPR010105">
    <property type="entry name" value="TonB_sidphr_rcpt"/>
</dbReference>
<dbReference type="Gene3D" id="2.170.130.10">
    <property type="entry name" value="TonB-dependent receptor, plug domain"/>
    <property type="match status" value="1"/>
</dbReference>
<feature type="region of interest" description="Disordered" evidence="16">
    <location>
        <begin position="23"/>
        <end position="44"/>
    </location>
</feature>
<keyword evidence="10 15" id="KW-0798">TonB box</keyword>
<keyword evidence="8" id="KW-0408">Iron</keyword>
<keyword evidence="3 14" id="KW-0813">Transport</keyword>
<dbReference type="PANTHER" id="PTHR32552:SF68">
    <property type="entry name" value="FERRICHROME OUTER MEMBRANE TRANSPORTER_PHAGE RECEPTOR"/>
    <property type="match status" value="1"/>
</dbReference>
<keyword evidence="12 20" id="KW-0675">Receptor</keyword>
<dbReference type="PANTHER" id="PTHR32552">
    <property type="entry name" value="FERRICHROME IRON RECEPTOR-RELATED"/>
    <property type="match status" value="1"/>
</dbReference>